<dbReference type="KEGG" id="fsl:EJO69_09475"/>
<keyword evidence="7" id="KW-0547">Nucleotide-binding</keyword>
<keyword evidence="10" id="KW-0239">DNA-directed DNA polymerase</keyword>
<dbReference type="InterPro" id="IPR050238">
    <property type="entry name" value="DNA_Rep/Repair_Clamp_Loader"/>
</dbReference>
<evidence type="ECO:0000256" key="5">
    <source>
        <dbReference type="ARBA" id="ARBA00022705"/>
    </source>
</evidence>
<feature type="compositionally biased region" description="Low complexity" evidence="12">
    <location>
        <begin position="674"/>
        <end position="701"/>
    </location>
</feature>
<evidence type="ECO:0000256" key="7">
    <source>
        <dbReference type="ARBA" id="ARBA00022741"/>
    </source>
</evidence>
<evidence type="ECO:0000256" key="4">
    <source>
        <dbReference type="ARBA" id="ARBA00022695"/>
    </source>
</evidence>
<evidence type="ECO:0000256" key="6">
    <source>
        <dbReference type="ARBA" id="ARBA00022723"/>
    </source>
</evidence>
<evidence type="ECO:0000256" key="8">
    <source>
        <dbReference type="ARBA" id="ARBA00022833"/>
    </source>
</evidence>
<dbReference type="Gene3D" id="1.10.8.60">
    <property type="match status" value="1"/>
</dbReference>
<keyword evidence="3" id="KW-0808">Transferase</keyword>
<keyword evidence="5" id="KW-0235">DNA replication</keyword>
<dbReference type="GO" id="GO:0003677">
    <property type="term" value="F:DNA binding"/>
    <property type="evidence" value="ECO:0007669"/>
    <property type="project" value="InterPro"/>
</dbReference>
<dbReference type="GO" id="GO:0006261">
    <property type="term" value="P:DNA-templated DNA replication"/>
    <property type="evidence" value="ECO:0007669"/>
    <property type="project" value="TreeGrafter"/>
</dbReference>
<feature type="compositionally biased region" description="Low complexity" evidence="12">
    <location>
        <begin position="499"/>
        <end position="509"/>
    </location>
</feature>
<dbReference type="InterPro" id="IPR022754">
    <property type="entry name" value="DNA_pol_III_gamma-3"/>
</dbReference>
<feature type="compositionally biased region" description="Pro residues" evidence="12">
    <location>
        <begin position="767"/>
        <end position="784"/>
    </location>
</feature>
<dbReference type="Pfam" id="PF22608">
    <property type="entry name" value="DNAX_ATPase_lid"/>
    <property type="match status" value="1"/>
</dbReference>
<evidence type="ECO:0000313" key="15">
    <source>
        <dbReference type="Proteomes" id="UP000270021"/>
    </source>
</evidence>
<evidence type="ECO:0000256" key="9">
    <source>
        <dbReference type="ARBA" id="ARBA00022840"/>
    </source>
</evidence>
<keyword evidence="6" id="KW-0479">Metal-binding</keyword>
<organism evidence="14 15">
    <name type="scientific">Flaviflexus salsibiostraticola</name>
    <dbReference type="NCBI Taxonomy" id="1282737"/>
    <lineage>
        <taxon>Bacteria</taxon>
        <taxon>Bacillati</taxon>
        <taxon>Actinomycetota</taxon>
        <taxon>Actinomycetes</taxon>
        <taxon>Actinomycetales</taxon>
        <taxon>Actinomycetaceae</taxon>
        <taxon>Flaviflexus</taxon>
    </lineage>
</organism>
<evidence type="ECO:0000313" key="14">
    <source>
        <dbReference type="EMBL" id="AZN30511.1"/>
    </source>
</evidence>
<dbReference type="InterPro" id="IPR008921">
    <property type="entry name" value="DNA_pol3_clamp-load_cplx_C"/>
</dbReference>
<feature type="compositionally biased region" description="Polar residues" evidence="12">
    <location>
        <begin position="488"/>
        <end position="498"/>
    </location>
</feature>
<gene>
    <name evidence="14" type="ORF">EJO69_09475</name>
</gene>
<dbReference type="SUPFAM" id="SSF52540">
    <property type="entry name" value="P-loop containing nucleoside triphosphate hydrolases"/>
    <property type="match status" value="1"/>
</dbReference>
<dbReference type="PANTHER" id="PTHR11669">
    <property type="entry name" value="REPLICATION FACTOR C / DNA POLYMERASE III GAMMA-TAU SUBUNIT"/>
    <property type="match status" value="1"/>
</dbReference>
<dbReference type="SUPFAM" id="SSF48019">
    <property type="entry name" value="post-AAA+ oligomerization domain-like"/>
    <property type="match status" value="1"/>
</dbReference>
<feature type="domain" description="AAA+ ATPase" evidence="13">
    <location>
        <begin position="36"/>
        <end position="177"/>
    </location>
</feature>
<dbReference type="Proteomes" id="UP000270021">
    <property type="component" value="Chromosome"/>
</dbReference>
<evidence type="ECO:0000256" key="10">
    <source>
        <dbReference type="ARBA" id="ARBA00022932"/>
    </source>
</evidence>
<sequence>MSIALYRRYRPETFDEVVGQEHVTVPLMAALEADRTNHAYLFSGPRGCGKTTSARILARCLNCAEGPTATPCGECESCIELSRGGTGSLDVVEMDAASHGGVDDARELRERASFAPLRDRFKVFIIDEAHMVSNQGFNALLKLVEEPPPHVKFIFATTEPDKVIGTIRSRTHHYPFRLVPPGTLEDYLADLAKQENVDVGEGVLPLVVRAGTGSVRDSLSVLDQLIGGAPDSTLDYQTAVSLLGYTDGALLDAAVDAIADVNGEALFGAVADVVESGHDPRRFVEDLLDRLRDLVVIALAGDAARDVLSTIPEDQLGRMREQAERLGAARATSCADLTNSALSDMVGATSPRLQLELLCARLLLAAGSAAAPAAAGGQAPAGGDIADIRAAARSFGRKPEKQESRQPSRPPAPPVKVPSAQDAPAPTPTEQPQAPERLVPPPVETPAQKPVEQARPQDPVPAAVQPGHDHATGADDRQPDETSGRGDAQSTATSRADQTSSAAPTSSATPTPPAEPTQSDDEKLAVLRGLWRDAMADPRVPRGTSDFIRHREGRVSVADGVLCFDFPTQDSADAFTAEKRASGLEVVFSEMLGRPLTVRVGGPARPTMREAADDAEGDSRQEVVSPGASTPERALGSPASAATAERATPRGSLSAVPDPSPLSAQSPGGPRPPATGAAATGAAAAIARASAHSGASAPSPAESRRGSAGPTRAESRQSHPSSHYPEPVPPDEDEYGESLHDMGQGGPAGLPSGLPSDLPDIVMEDFPAPPPAAMPSFPAPPPREAPSMARPGAAPSGTRTFARLAEHRGTPEAVEEVIDVETEHELVSRDDPLALDAHGIGLSVVLEVLGGSVIEEAEEES</sequence>
<keyword evidence="9" id="KW-0067">ATP-binding</keyword>
<dbReference type="RefSeq" id="WP_126041313.1">
    <property type="nucleotide sequence ID" value="NZ_CP034438.1"/>
</dbReference>
<reference evidence="14 15" key="1">
    <citation type="submission" date="2018-12" db="EMBL/GenBank/DDBJ databases">
        <title>Complete genome sequence of Flaviflexus salsibiostraticola KCTC 33148.</title>
        <authorList>
            <person name="Bae J.-W."/>
        </authorList>
    </citation>
    <scope>NUCLEOTIDE SEQUENCE [LARGE SCALE GENOMIC DNA]</scope>
    <source>
        <strain evidence="14 15">KCTC 33148</strain>
    </source>
</reference>
<dbReference type="Gene3D" id="3.40.50.300">
    <property type="entry name" value="P-loop containing nucleotide triphosphate hydrolases"/>
    <property type="match status" value="1"/>
</dbReference>
<evidence type="ECO:0000256" key="11">
    <source>
        <dbReference type="ARBA" id="ARBA00049244"/>
    </source>
</evidence>
<dbReference type="GO" id="GO:0009360">
    <property type="term" value="C:DNA polymerase III complex"/>
    <property type="evidence" value="ECO:0007669"/>
    <property type="project" value="InterPro"/>
</dbReference>
<evidence type="ECO:0000256" key="2">
    <source>
        <dbReference type="ARBA" id="ARBA00012417"/>
    </source>
</evidence>
<evidence type="ECO:0000256" key="1">
    <source>
        <dbReference type="ARBA" id="ARBA00006360"/>
    </source>
</evidence>
<dbReference type="OrthoDB" id="9810148at2"/>
<proteinExistence type="inferred from homology"/>
<feature type="compositionally biased region" description="Basic and acidic residues" evidence="12">
    <location>
        <begin position="397"/>
        <end position="406"/>
    </location>
</feature>
<feature type="compositionally biased region" description="Basic and acidic residues" evidence="12">
    <location>
        <begin position="467"/>
        <end position="484"/>
    </location>
</feature>
<accession>A0A3Q8WUB3</accession>
<evidence type="ECO:0000256" key="3">
    <source>
        <dbReference type="ARBA" id="ARBA00022679"/>
    </source>
</evidence>
<dbReference type="SMART" id="SM00382">
    <property type="entry name" value="AAA"/>
    <property type="match status" value="1"/>
</dbReference>
<dbReference type="Pfam" id="PF13177">
    <property type="entry name" value="DNA_pol3_delta2"/>
    <property type="match status" value="1"/>
</dbReference>
<comment type="catalytic activity">
    <reaction evidence="11">
        <text>DNA(n) + a 2'-deoxyribonucleoside 5'-triphosphate = DNA(n+1) + diphosphate</text>
        <dbReference type="Rhea" id="RHEA:22508"/>
        <dbReference type="Rhea" id="RHEA-COMP:17339"/>
        <dbReference type="Rhea" id="RHEA-COMP:17340"/>
        <dbReference type="ChEBI" id="CHEBI:33019"/>
        <dbReference type="ChEBI" id="CHEBI:61560"/>
        <dbReference type="ChEBI" id="CHEBI:173112"/>
        <dbReference type="EC" id="2.7.7.7"/>
    </reaction>
</comment>
<dbReference type="InterPro" id="IPR045085">
    <property type="entry name" value="HLD_clamp_pol_III_gamma_tau"/>
</dbReference>
<dbReference type="InterPro" id="IPR012763">
    <property type="entry name" value="DNA_pol_III_sug/sutau_N"/>
</dbReference>
<name>A0A3Q8WUB3_9ACTO</name>
<dbReference type="EMBL" id="CP034438">
    <property type="protein sequence ID" value="AZN30511.1"/>
    <property type="molecule type" value="Genomic_DNA"/>
</dbReference>
<keyword evidence="8" id="KW-0862">Zinc</keyword>
<comment type="similarity">
    <text evidence="1">Belongs to the DnaX/STICHEL family.</text>
</comment>
<dbReference type="CDD" id="cd00009">
    <property type="entry name" value="AAA"/>
    <property type="match status" value="1"/>
</dbReference>
<dbReference type="InterPro" id="IPR003593">
    <property type="entry name" value="AAA+_ATPase"/>
</dbReference>
<evidence type="ECO:0000259" key="13">
    <source>
        <dbReference type="SMART" id="SM00382"/>
    </source>
</evidence>
<evidence type="ECO:0000256" key="12">
    <source>
        <dbReference type="SAM" id="MobiDB-lite"/>
    </source>
</evidence>
<feature type="region of interest" description="Disordered" evidence="12">
    <location>
        <begin position="395"/>
        <end position="524"/>
    </location>
</feature>
<feature type="compositionally biased region" description="Low complexity" evidence="12">
    <location>
        <begin position="749"/>
        <end position="760"/>
    </location>
</feature>
<dbReference type="FunFam" id="3.40.50.300:FF:000014">
    <property type="entry name" value="DNA polymerase III subunit gamma/tau"/>
    <property type="match status" value="1"/>
</dbReference>
<feature type="region of interest" description="Disordered" evidence="12">
    <location>
        <begin position="597"/>
        <end position="796"/>
    </location>
</feature>
<protein>
    <recommendedName>
        <fullName evidence="2">DNA-directed DNA polymerase</fullName>
        <ecNumber evidence="2">2.7.7.7</ecNumber>
    </recommendedName>
</protein>
<dbReference type="GO" id="GO:0003887">
    <property type="term" value="F:DNA-directed DNA polymerase activity"/>
    <property type="evidence" value="ECO:0007669"/>
    <property type="project" value="UniProtKB-KW"/>
</dbReference>
<keyword evidence="15" id="KW-1185">Reference proteome</keyword>
<dbReference type="AlphaFoldDB" id="A0A3Q8WUB3"/>
<feature type="compositionally biased region" description="Low complexity" evidence="12">
    <location>
        <begin position="417"/>
        <end position="436"/>
    </location>
</feature>
<dbReference type="CDD" id="cd18137">
    <property type="entry name" value="HLD_clamp_pol_III_gamma_tau"/>
    <property type="match status" value="1"/>
</dbReference>
<dbReference type="GO" id="GO:0046872">
    <property type="term" value="F:metal ion binding"/>
    <property type="evidence" value="ECO:0007669"/>
    <property type="project" value="UniProtKB-KW"/>
</dbReference>
<dbReference type="GO" id="GO:0005524">
    <property type="term" value="F:ATP binding"/>
    <property type="evidence" value="ECO:0007669"/>
    <property type="project" value="UniProtKB-KW"/>
</dbReference>
<dbReference type="PANTHER" id="PTHR11669:SF0">
    <property type="entry name" value="PROTEIN STICHEL-LIKE 2"/>
    <property type="match status" value="1"/>
</dbReference>
<keyword evidence="4" id="KW-0548">Nucleotidyltransferase</keyword>
<dbReference type="Gene3D" id="1.20.272.10">
    <property type="match status" value="1"/>
</dbReference>
<dbReference type="EC" id="2.7.7.7" evidence="2"/>
<dbReference type="Pfam" id="PF12169">
    <property type="entry name" value="DNA_pol3_gamma3"/>
    <property type="match status" value="1"/>
</dbReference>
<dbReference type="InterPro" id="IPR027417">
    <property type="entry name" value="P-loop_NTPase"/>
</dbReference>
<dbReference type="NCBIfam" id="NF005846">
    <property type="entry name" value="PRK07764.1-6"/>
    <property type="match status" value="1"/>
</dbReference>
<dbReference type="NCBIfam" id="TIGR02397">
    <property type="entry name" value="dnaX_nterm"/>
    <property type="match status" value="1"/>
</dbReference>
<feature type="compositionally biased region" description="Basic and acidic residues" evidence="12">
    <location>
        <begin position="607"/>
        <end position="621"/>
    </location>
</feature>